<evidence type="ECO:0000259" key="6">
    <source>
        <dbReference type="Pfam" id="PF08479"/>
    </source>
</evidence>
<dbReference type="InterPro" id="IPR005565">
    <property type="entry name" value="Hemolysn_activator_HlyB_C"/>
</dbReference>
<evidence type="ECO:0000313" key="8">
    <source>
        <dbReference type="Proteomes" id="UP001169764"/>
    </source>
</evidence>
<dbReference type="PANTHER" id="PTHR34597:SF6">
    <property type="entry name" value="BLR6126 PROTEIN"/>
    <property type="match status" value="1"/>
</dbReference>
<keyword evidence="1" id="KW-0472">Membrane</keyword>
<dbReference type="EMBL" id="JAUOTP010000006">
    <property type="protein sequence ID" value="MDO6415531.1"/>
    <property type="molecule type" value="Genomic_DNA"/>
</dbReference>
<keyword evidence="8" id="KW-1185">Reference proteome</keyword>
<feature type="domain" description="Haemolysin activator HlyB C-terminal" evidence="5">
    <location>
        <begin position="230"/>
        <end position="554"/>
    </location>
</feature>
<accession>A0ABT8YB22</accession>
<protein>
    <submittedName>
        <fullName evidence="7">ShlB/FhaC/HecB family hemolysin secretion/activation protein</fullName>
    </submittedName>
</protein>
<dbReference type="InterPro" id="IPR051544">
    <property type="entry name" value="TPS_OM_transporter"/>
</dbReference>
<keyword evidence="4" id="KW-0732">Signal</keyword>
<dbReference type="Pfam" id="PF03865">
    <property type="entry name" value="ShlB"/>
    <property type="match status" value="1"/>
</dbReference>
<reference evidence="7" key="1">
    <citation type="submission" date="2023-07" db="EMBL/GenBank/DDBJ databases">
        <authorList>
            <person name="Kim M."/>
        </authorList>
    </citation>
    <scope>NUCLEOTIDE SEQUENCE</scope>
    <source>
        <strain evidence="7">BIUV-7</strain>
    </source>
</reference>
<evidence type="ECO:0000259" key="5">
    <source>
        <dbReference type="Pfam" id="PF03865"/>
    </source>
</evidence>
<feature type="signal peptide" evidence="4">
    <location>
        <begin position="1"/>
        <end position="30"/>
    </location>
</feature>
<feature type="domain" description="Polypeptide-transport-associated ShlB-type" evidence="6">
    <location>
        <begin position="86"/>
        <end position="153"/>
    </location>
</feature>
<evidence type="ECO:0000256" key="4">
    <source>
        <dbReference type="SAM" id="SignalP"/>
    </source>
</evidence>
<evidence type="ECO:0000256" key="1">
    <source>
        <dbReference type="ARBA" id="ARBA00022452"/>
    </source>
</evidence>
<gene>
    <name evidence="7" type="ORF">Q4F19_14160</name>
</gene>
<evidence type="ECO:0000313" key="7">
    <source>
        <dbReference type="EMBL" id="MDO6415531.1"/>
    </source>
</evidence>
<proteinExistence type="predicted"/>
<dbReference type="Pfam" id="PF08479">
    <property type="entry name" value="POTRA_2"/>
    <property type="match status" value="1"/>
</dbReference>
<evidence type="ECO:0000256" key="3">
    <source>
        <dbReference type="ARBA" id="ARBA00023237"/>
    </source>
</evidence>
<evidence type="ECO:0000256" key="2">
    <source>
        <dbReference type="ARBA" id="ARBA00022692"/>
    </source>
</evidence>
<keyword evidence="1" id="KW-1134">Transmembrane beta strand</keyword>
<dbReference type="PANTHER" id="PTHR34597">
    <property type="entry name" value="SLR1661 PROTEIN"/>
    <property type="match status" value="1"/>
</dbReference>
<organism evidence="7 8">
    <name type="scientific">Sphingomonas natans</name>
    <dbReference type="NCBI Taxonomy" id="3063330"/>
    <lineage>
        <taxon>Bacteria</taxon>
        <taxon>Pseudomonadati</taxon>
        <taxon>Pseudomonadota</taxon>
        <taxon>Alphaproteobacteria</taxon>
        <taxon>Sphingomonadales</taxon>
        <taxon>Sphingomonadaceae</taxon>
        <taxon>Sphingomonas</taxon>
    </lineage>
</organism>
<keyword evidence="3" id="KW-0998">Cell outer membrane</keyword>
<feature type="chain" id="PRO_5047257066" evidence="4">
    <location>
        <begin position="31"/>
        <end position="598"/>
    </location>
</feature>
<dbReference type="Proteomes" id="UP001169764">
    <property type="component" value="Unassembled WGS sequence"/>
</dbReference>
<keyword evidence="2" id="KW-0812">Transmembrane</keyword>
<dbReference type="Gene3D" id="2.40.160.50">
    <property type="entry name" value="membrane protein fhac: a member of the omp85/tpsb transporter family"/>
    <property type="match status" value="1"/>
</dbReference>
<comment type="caution">
    <text evidence="7">The sequence shown here is derived from an EMBL/GenBank/DDBJ whole genome shotgun (WGS) entry which is preliminary data.</text>
</comment>
<dbReference type="Gene3D" id="3.10.20.310">
    <property type="entry name" value="membrane protein fhac"/>
    <property type="match status" value="1"/>
</dbReference>
<sequence>MRRDGGVWRKRIGSGAAALVASASVAPVQAQSIPTAPTREAIQRAAPIEEGAAPPSKLTVDGGIERAPCPLAEPRFAGVTVDFKGAVFDNLKGLTPEDLASAYADFVGKKVPIAAICDVRDAAATILRRAGYIAAVQVPPQRIADGIVHFDVLMAKLVRVQVRGDAGHSEKLLAAYLDKLTAQPLFNEKEAERYLLLARDLPGYDVRLTLRPAGTAPGEVVGEVIASRIPYVVTANLQNYGSHQVGRWGGLITGQANDLLGFGDRLTLGLFQSLQTREQTVLQSGYDIRVGGEGLTIGGRFTYAWTRPSVGQGDPLKSKTLVASLEASYPLRRSQASNIRLSGGGDLVNQDLRFNDVLLTRDNLRAAYLQLDMDATDPHSITGGGGYSSILPRWRVSGTFEVRRGLGIFGASEDCGAAPLYTSCAAGVSLSRIQADPTATVVRFTGFGEVRPRPNIGIAFSPRLQYGFSPLMSYEQYSGGAYTIGRGYDPGAIIGDSGAGFSIEGRYGTLLPRSRTSFAFQPYAFFDAAWVWNRRTLVAENDPLKLYSIGGGLRIAYGDRGRLDITAATPLKKAPNDLQRGDTRVMVSLTTRLIPWGR</sequence>
<dbReference type="InterPro" id="IPR013686">
    <property type="entry name" value="Polypept-transport_assoc_ShlB"/>
</dbReference>
<name>A0ABT8YB22_9SPHN</name>
<dbReference type="RefSeq" id="WP_303543609.1">
    <property type="nucleotide sequence ID" value="NZ_JAUOTP010000006.1"/>
</dbReference>